<dbReference type="UniPathway" id="UPA00767">
    <property type="reaction ID" value="UER00752"/>
</dbReference>
<evidence type="ECO:0000256" key="3">
    <source>
        <dbReference type="ARBA" id="ARBA00022827"/>
    </source>
</evidence>
<comment type="similarity">
    <text evidence="6">Belongs to the squalene monooxygenase family.</text>
</comment>
<keyword evidence="3 6" id="KW-0274">FAD</keyword>
<sequence>MEPSKPFNASMLSSVSIVSPIERKDKVGAGRHTVKKSTTDPLTPVASTINTLAGALYKVFCASPDQARKEMREACFDYLSLGGVCSTGPVSLLSGLNPRPLTLVLHFFAVAIFGVGRLLLPFPSPKRMWIGAKLISGASGIILPIIKAEGVRQMFFPATVPAYYRAPPMK</sequence>
<dbReference type="PANTHER" id="PTHR10835:SF31">
    <property type="entry name" value="SQUALENE MONOOXYGENASE"/>
    <property type="match status" value="1"/>
</dbReference>
<proteinExistence type="inferred from homology"/>
<keyword evidence="2 6" id="KW-0285">Flavoprotein</keyword>
<dbReference type="PANTHER" id="PTHR10835">
    <property type="entry name" value="SQUALENE MONOOXYGENASE"/>
    <property type="match status" value="1"/>
</dbReference>
<dbReference type="AlphaFoldDB" id="A0A4S4DN56"/>
<keyword evidence="6" id="KW-1133">Transmembrane helix</keyword>
<evidence type="ECO:0000256" key="2">
    <source>
        <dbReference type="ARBA" id="ARBA00022630"/>
    </source>
</evidence>
<reference evidence="8 9" key="1">
    <citation type="journal article" date="2018" name="Proc. Natl. Acad. Sci. U.S.A.">
        <title>Draft genome sequence of Camellia sinensis var. sinensis provides insights into the evolution of the tea genome and tea quality.</title>
        <authorList>
            <person name="Wei C."/>
            <person name="Yang H."/>
            <person name="Wang S."/>
            <person name="Zhao J."/>
            <person name="Liu C."/>
            <person name="Gao L."/>
            <person name="Xia E."/>
            <person name="Lu Y."/>
            <person name="Tai Y."/>
            <person name="She G."/>
            <person name="Sun J."/>
            <person name="Cao H."/>
            <person name="Tong W."/>
            <person name="Gao Q."/>
            <person name="Li Y."/>
            <person name="Deng W."/>
            <person name="Jiang X."/>
            <person name="Wang W."/>
            <person name="Chen Q."/>
            <person name="Zhang S."/>
            <person name="Li H."/>
            <person name="Wu J."/>
            <person name="Wang P."/>
            <person name="Li P."/>
            <person name="Shi C."/>
            <person name="Zheng F."/>
            <person name="Jian J."/>
            <person name="Huang B."/>
            <person name="Shan D."/>
            <person name="Shi M."/>
            <person name="Fang C."/>
            <person name="Yue Y."/>
            <person name="Li F."/>
            <person name="Li D."/>
            <person name="Wei S."/>
            <person name="Han B."/>
            <person name="Jiang C."/>
            <person name="Yin Y."/>
            <person name="Xia T."/>
            <person name="Zhang Z."/>
            <person name="Bennetzen J.L."/>
            <person name="Zhao S."/>
            <person name="Wan X."/>
        </authorList>
    </citation>
    <scope>NUCLEOTIDE SEQUENCE [LARGE SCALE GENOMIC DNA]</scope>
    <source>
        <strain evidence="9">cv. Shuchazao</strain>
        <tissue evidence="8">Leaf</tissue>
    </source>
</reference>
<comment type="function">
    <text evidence="6">Catalyzes the stereospecific oxidation of squalene to (S)-2,3-epoxysqualene, and is considered to be a rate-limiting enzyme in steroid biosynthesis.</text>
</comment>
<dbReference type="InterPro" id="IPR013698">
    <property type="entry name" value="Squalene_epoxidase"/>
</dbReference>
<keyword evidence="5 6" id="KW-0472">Membrane</keyword>
<name>A0A4S4DN56_CAMSN</name>
<keyword evidence="4 6" id="KW-0560">Oxidoreductase</keyword>
<protein>
    <recommendedName>
        <fullName evidence="6">Squalene monooxygenase</fullName>
        <ecNumber evidence="6">1.14.14.17</ecNumber>
    </recommendedName>
</protein>
<dbReference type="Pfam" id="PF08491">
    <property type="entry name" value="SE"/>
    <property type="match status" value="1"/>
</dbReference>
<evidence type="ECO:0000313" key="9">
    <source>
        <dbReference type="Proteomes" id="UP000306102"/>
    </source>
</evidence>
<comment type="catalytic activity">
    <reaction evidence="6">
        <text>squalene + reduced [NADPH--hemoprotein reductase] + O2 = (S)-2,3-epoxysqualene + oxidized [NADPH--hemoprotein reductase] + H2O + H(+)</text>
        <dbReference type="Rhea" id="RHEA:25282"/>
        <dbReference type="Rhea" id="RHEA-COMP:11964"/>
        <dbReference type="Rhea" id="RHEA-COMP:11965"/>
        <dbReference type="ChEBI" id="CHEBI:15377"/>
        <dbReference type="ChEBI" id="CHEBI:15378"/>
        <dbReference type="ChEBI" id="CHEBI:15379"/>
        <dbReference type="ChEBI" id="CHEBI:15440"/>
        <dbReference type="ChEBI" id="CHEBI:15441"/>
        <dbReference type="ChEBI" id="CHEBI:57618"/>
        <dbReference type="ChEBI" id="CHEBI:58210"/>
        <dbReference type="EC" id="1.14.14.17"/>
    </reaction>
</comment>
<feature type="domain" description="Squalene epoxidase" evidence="7">
    <location>
        <begin position="44"/>
        <end position="129"/>
    </location>
</feature>
<comment type="subcellular location">
    <subcellularLocation>
        <location evidence="6">Membrane</location>
        <topology evidence="6">Multi-pass membrane protein</topology>
    </subcellularLocation>
</comment>
<comment type="cofactor">
    <cofactor evidence="1 6">
        <name>FAD</name>
        <dbReference type="ChEBI" id="CHEBI:57692"/>
    </cofactor>
</comment>
<dbReference type="STRING" id="542762.A0A4S4DN56"/>
<evidence type="ECO:0000256" key="1">
    <source>
        <dbReference type="ARBA" id="ARBA00001974"/>
    </source>
</evidence>
<dbReference type="GO" id="GO:0005783">
    <property type="term" value="C:endoplasmic reticulum"/>
    <property type="evidence" value="ECO:0007669"/>
    <property type="project" value="TreeGrafter"/>
</dbReference>
<dbReference type="EC" id="1.14.14.17" evidence="6"/>
<evidence type="ECO:0000256" key="6">
    <source>
        <dbReference type="RuleBase" id="RU367121"/>
    </source>
</evidence>
<keyword evidence="6" id="KW-0812">Transmembrane</keyword>
<dbReference type="GO" id="GO:0050660">
    <property type="term" value="F:flavin adenine dinucleotide binding"/>
    <property type="evidence" value="ECO:0007669"/>
    <property type="project" value="UniProtKB-UniRule"/>
</dbReference>
<gene>
    <name evidence="8" type="ORF">TEA_002699</name>
</gene>
<dbReference type="GO" id="GO:0016020">
    <property type="term" value="C:membrane"/>
    <property type="evidence" value="ECO:0007669"/>
    <property type="project" value="UniProtKB-SubCell"/>
</dbReference>
<dbReference type="Proteomes" id="UP000306102">
    <property type="component" value="Unassembled WGS sequence"/>
</dbReference>
<dbReference type="GO" id="GO:0004506">
    <property type="term" value="F:squalene monooxygenase activity"/>
    <property type="evidence" value="ECO:0007669"/>
    <property type="project" value="UniProtKB-UniRule"/>
</dbReference>
<evidence type="ECO:0000256" key="5">
    <source>
        <dbReference type="ARBA" id="ARBA00023136"/>
    </source>
</evidence>
<evidence type="ECO:0000313" key="8">
    <source>
        <dbReference type="EMBL" id="THG04452.1"/>
    </source>
</evidence>
<dbReference type="GO" id="GO:0016126">
    <property type="term" value="P:sterol biosynthetic process"/>
    <property type="evidence" value="ECO:0007669"/>
    <property type="project" value="UniProtKB-UniRule"/>
</dbReference>
<evidence type="ECO:0000256" key="4">
    <source>
        <dbReference type="ARBA" id="ARBA00023002"/>
    </source>
</evidence>
<accession>A0A4S4DN56</accession>
<feature type="transmembrane region" description="Helical" evidence="6">
    <location>
        <begin position="101"/>
        <end position="122"/>
    </location>
</feature>
<comment type="caution">
    <text evidence="8">The sequence shown here is derived from an EMBL/GenBank/DDBJ whole genome shotgun (WGS) entry which is preliminary data.</text>
</comment>
<evidence type="ECO:0000259" key="7">
    <source>
        <dbReference type="Pfam" id="PF08491"/>
    </source>
</evidence>
<keyword evidence="9" id="KW-1185">Reference proteome</keyword>
<organism evidence="8 9">
    <name type="scientific">Camellia sinensis var. sinensis</name>
    <name type="common">China tea</name>
    <dbReference type="NCBI Taxonomy" id="542762"/>
    <lineage>
        <taxon>Eukaryota</taxon>
        <taxon>Viridiplantae</taxon>
        <taxon>Streptophyta</taxon>
        <taxon>Embryophyta</taxon>
        <taxon>Tracheophyta</taxon>
        <taxon>Spermatophyta</taxon>
        <taxon>Magnoliopsida</taxon>
        <taxon>eudicotyledons</taxon>
        <taxon>Gunneridae</taxon>
        <taxon>Pentapetalae</taxon>
        <taxon>asterids</taxon>
        <taxon>Ericales</taxon>
        <taxon>Theaceae</taxon>
        <taxon>Camellia</taxon>
    </lineage>
</organism>
<feature type="transmembrane region" description="Helical" evidence="6">
    <location>
        <begin position="128"/>
        <end position="146"/>
    </location>
</feature>
<dbReference type="InterPro" id="IPR040125">
    <property type="entry name" value="Squalene_monox"/>
</dbReference>
<dbReference type="EMBL" id="SDRB02010765">
    <property type="protein sequence ID" value="THG04452.1"/>
    <property type="molecule type" value="Genomic_DNA"/>
</dbReference>